<reference evidence="2 3" key="1">
    <citation type="submission" date="2018-04" db="EMBL/GenBank/DDBJ databases">
        <title>Pelagivirga bohaiensis gen. nov., sp. nov., a bacterium isolated from the Bohai Sea.</title>
        <authorList>
            <person name="Ji X."/>
        </authorList>
    </citation>
    <scope>NUCLEOTIDE SEQUENCE [LARGE SCALE GENOMIC DNA]</scope>
    <source>
        <strain evidence="2 3">BH-SD19</strain>
    </source>
</reference>
<proteinExistence type="predicted"/>
<name>A0A2T7G6I6_9RHOB</name>
<dbReference type="Pfam" id="PF06568">
    <property type="entry name" value="YjiS-like"/>
    <property type="match status" value="1"/>
</dbReference>
<accession>A0A2T7G6I6</accession>
<dbReference type="AlphaFoldDB" id="A0A2T7G6I6"/>
<dbReference type="EMBL" id="QCYH01000005">
    <property type="protein sequence ID" value="PVA10039.1"/>
    <property type="molecule type" value="Genomic_DNA"/>
</dbReference>
<dbReference type="InterPro" id="IPR009506">
    <property type="entry name" value="YjiS-like"/>
</dbReference>
<keyword evidence="3" id="KW-1185">Reference proteome</keyword>
<evidence type="ECO:0000259" key="1">
    <source>
        <dbReference type="Pfam" id="PF06568"/>
    </source>
</evidence>
<evidence type="ECO:0000313" key="3">
    <source>
        <dbReference type="Proteomes" id="UP000244446"/>
    </source>
</evidence>
<dbReference type="OrthoDB" id="8244198at2"/>
<protein>
    <recommendedName>
        <fullName evidence="1">YjiS-like domain-containing protein</fullName>
    </recommendedName>
</protein>
<sequence length="75" mass="8280">MSYASHAQTGRATPIQTLMSALGDVKARLAQRRSYRKTVNALSQLSDHELADLGLSRHSVHSDAWQAVYGTRQRG</sequence>
<dbReference type="Proteomes" id="UP000244446">
    <property type="component" value="Unassembled WGS sequence"/>
</dbReference>
<comment type="caution">
    <text evidence="2">The sequence shown here is derived from an EMBL/GenBank/DDBJ whole genome shotgun (WGS) entry which is preliminary data.</text>
</comment>
<dbReference type="RefSeq" id="WP_108692121.1">
    <property type="nucleotide sequence ID" value="NZ_QCYH01000005.1"/>
</dbReference>
<organism evidence="2 3">
    <name type="scientific">Pelagivirga sediminicola</name>
    <dbReference type="NCBI Taxonomy" id="2170575"/>
    <lineage>
        <taxon>Bacteria</taxon>
        <taxon>Pseudomonadati</taxon>
        <taxon>Pseudomonadota</taxon>
        <taxon>Alphaproteobacteria</taxon>
        <taxon>Rhodobacterales</taxon>
        <taxon>Paracoccaceae</taxon>
        <taxon>Pelagivirga</taxon>
    </lineage>
</organism>
<evidence type="ECO:0000313" key="2">
    <source>
        <dbReference type="EMBL" id="PVA10039.1"/>
    </source>
</evidence>
<feature type="domain" description="YjiS-like" evidence="1">
    <location>
        <begin position="27"/>
        <end position="57"/>
    </location>
</feature>
<gene>
    <name evidence="2" type="ORF">DC366_10290</name>
</gene>